<keyword evidence="2" id="KW-0472">Membrane</keyword>
<dbReference type="Gene3D" id="2.60.120.200">
    <property type="match status" value="1"/>
</dbReference>
<dbReference type="VEuPathDB" id="TriTrypDB:TcCL_ESM08709"/>
<dbReference type="EMBL" id="PRFC01000090">
    <property type="protein sequence ID" value="PWV08430.1"/>
    <property type="molecule type" value="Genomic_DNA"/>
</dbReference>
<feature type="compositionally biased region" description="Polar residues" evidence="1">
    <location>
        <begin position="762"/>
        <end position="779"/>
    </location>
</feature>
<feature type="region of interest" description="Disordered" evidence="1">
    <location>
        <begin position="206"/>
        <end position="231"/>
    </location>
</feature>
<evidence type="ECO:0000256" key="1">
    <source>
        <dbReference type="SAM" id="MobiDB-lite"/>
    </source>
</evidence>
<dbReference type="VEuPathDB" id="TriTrypDB:BCY84_08583"/>
<protein>
    <submittedName>
        <fullName evidence="5">Putative trans-sialidase, Group V</fullName>
    </submittedName>
</protein>
<feature type="compositionally biased region" description="Basic and acidic residues" evidence="1">
    <location>
        <begin position="207"/>
        <end position="218"/>
    </location>
</feature>
<gene>
    <name evidence="5" type="ORF">C3747_90g119</name>
</gene>
<dbReference type="VEuPathDB" id="TriTrypDB:TcCLB.509897.70"/>
<dbReference type="VEuPathDB" id="TriTrypDB:TcCLB.511401.120"/>
<keyword evidence="2" id="KW-0812">Transmembrane</keyword>
<feature type="region of interest" description="Disordered" evidence="1">
    <location>
        <begin position="1"/>
        <end position="37"/>
    </location>
</feature>
<dbReference type="VEuPathDB" id="TriTrypDB:C4B63_27g269"/>
<dbReference type="InterPro" id="IPR013320">
    <property type="entry name" value="ConA-like_dom_sf"/>
</dbReference>
<dbReference type="Pfam" id="PF22925">
    <property type="entry name" value="TS_C"/>
    <property type="match status" value="1"/>
</dbReference>
<dbReference type="Pfam" id="PF11052">
    <property type="entry name" value="Tr-sialidase_C"/>
    <property type="match status" value="1"/>
</dbReference>
<feature type="transmembrane region" description="Helical" evidence="2">
    <location>
        <begin position="43"/>
        <end position="67"/>
    </location>
</feature>
<dbReference type="VEuPathDB" id="TriTrypDB:C3747_90g119"/>
<comment type="caution">
    <text evidence="5">The sequence shown here is derived from an EMBL/GenBank/DDBJ whole genome shotgun (WGS) entry which is preliminary data.</text>
</comment>
<dbReference type="CDD" id="cd15482">
    <property type="entry name" value="Sialidase_non-viral"/>
    <property type="match status" value="1"/>
</dbReference>
<feature type="region of interest" description="Disordered" evidence="1">
    <location>
        <begin position="837"/>
        <end position="871"/>
    </location>
</feature>
<feature type="domain" description="Sialidase" evidence="3">
    <location>
        <begin position="92"/>
        <end position="436"/>
    </location>
</feature>
<reference evidence="5 6" key="1">
    <citation type="journal article" date="2018" name="Microb. Genom.">
        <title>Expanding an expanded genome: long-read sequencing of Trypanosoma cruzi.</title>
        <authorList>
            <person name="Berna L."/>
            <person name="Rodriguez M."/>
            <person name="Chiribao M.L."/>
            <person name="Parodi-Talice A."/>
            <person name="Pita S."/>
            <person name="Rijo G."/>
            <person name="Alvarez-Valin F."/>
            <person name="Robello C."/>
        </authorList>
    </citation>
    <scope>NUCLEOTIDE SEQUENCE [LARGE SCALE GENOMIC DNA]</scope>
    <source>
        <strain evidence="5 6">TCC</strain>
    </source>
</reference>
<dbReference type="OrthoDB" id="10420777at2759"/>
<dbReference type="Proteomes" id="UP000246078">
    <property type="component" value="Unassembled WGS sequence"/>
</dbReference>
<dbReference type="VEuPathDB" id="TriTrypDB:TCSYLVIO_007821"/>
<evidence type="ECO:0000259" key="3">
    <source>
        <dbReference type="Pfam" id="PF13859"/>
    </source>
</evidence>
<dbReference type="VEuPathDB" id="TriTrypDB:TCDM_12993"/>
<dbReference type="SUPFAM" id="SSF49899">
    <property type="entry name" value="Concanavalin A-like lectins/glucanases"/>
    <property type="match status" value="1"/>
</dbReference>
<dbReference type="InterPro" id="IPR008377">
    <property type="entry name" value="Sialidase_trypan"/>
</dbReference>
<dbReference type="Pfam" id="PF13859">
    <property type="entry name" value="BNR_3"/>
    <property type="match status" value="1"/>
</dbReference>
<feature type="domain" description="Trans-sialidase C-terminal" evidence="4">
    <location>
        <begin position="498"/>
        <end position="710"/>
    </location>
</feature>
<dbReference type="VEuPathDB" id="TriTrypDB:ECC02_010999"/>
<feature type="compositionally biased region" description="Basic and acidic residues" evidence="1">
    <location>
        <begin position="25"/>
        <end position="34"/>
    </location>
</feature>
<keyword evidence="2" id="KW-1133">Transmembrane helix</keyword>
<dbReference type="GO" id="GO:0004308">
    <property type="term" value="F:exo-alpha-sialidase activity"/>
    <property type="evidence" value="ECO:0007669"/>
    <property type="project" value="InterPro"/>
</dbReference>
<dbReference type="InterPro" id="IPR055239">
    <property type="entry name" value="TS_C"/>
</dbReference>
<dbReference type="VEuPathDB" id="TriTrypDB:TcG_11812"/>
<sequence length="924" mass="97268">MHSRVAAVKAPRTHNRRRVTGSSGRRREGRECEPQRPNMSRRVFTSAVLHLLLVVMVCCGSGGAAGVAGQSDDPQFEWKGITEGETVESLGAPSLLKVGNDVFAVAEAQCKKAEKVFTGVASQPLTTKTANTPEELFSDALKTTQVLEKGTSEEQKKKVDVSRPTTVLKGNDIYMLVGQYSSAAVGASDAAQLGLLLVKGSVSGEDANSKKIDWKDPESSPQGLFGTQPDSWTRLIGSGGSGVKMKDETLVFPVEGTKKAADGTEVDVKTVSLIIYSKDNTNWKLSKGMSDGGCSDPSVVEWEEGKLIMMAACDGGRRRVYESGDKGESWTEALGTLSRVWGNNKKGGKEKAVRSGFITATVGNDGDKRNVMLVTLPVYAEKGGKEKGKLHLWLTDNTHIVDIGPVSDDDDAAASSLLYNSGENTDEKKELIALYEKKKDVKPSPGMVSVLLTEQLQRVKDVLTTWKEVDGRVSQLCTSLIAEKDRSTDDACSPTVKITAGLVGFLSGNFSEKMWRDEYLGVNATVNNKAGAAASAVTSTEKGVTFQGAWAEWPVGKQGENQLYHFANYNFTLVATVSIEKMPEGNTPIPLMGVRAGSNGDENNVLLGLSYDSEKKWHVLCGDGKTEELSSTWETETPQHVVILLKNGTQGSVYVDGQRVGGNGECALGNGESKEISHFYIGGDGANAENKEDVSVTVTNVLLYNRPWDDTEIAAFNPNKANIPSPVNAPSQGTAIQPSGVGRPEEPRQLLGSSGADGVSAPTVSNARTSSGGEGSATQLVKEKSSDGSKNVGGASSPGSDAAVETGDRSTVQGDGSSETLVGTPATADAYAPNAEAMGHDGTAVNPGASASSGADGETAEGTDGQEKEEIHAQNGDVKAAALSSSLGNVSQGNNTDACSVCGSGLLPLLLLLLGLWGLRLCEE</sequence>
<feature type="compositionally biased region" description="Polar residues" evidence="1">
    <location>
        <begin position="809"/>
        <end position="821"/>
    </location>
</feature>
<dbReference type="Gene3D" id="2.120.10.10">
    <property type="match status" value="1"/>
</dbReference>
<evidence type="ECO:0000256" key="2">
    <source>
        <dbReference type="SAM" id="Phobius"/>
    </source>
</evidence>
<dbReference type="InterPro" id="IPR021287">
    <property type="entry name" value="Trans-sialidase_CS"/>
</dbReference>
<accession>A0A2V2WIN3</accession>
<organism evidence="5 6">
    <name type="scientific">Trypanosoma cruzi</name>
    <dbReference type="NCBI Taxonomy" id="5693"/>
    <lineage>
        <taxon>Eukaryota</taxon>
        <taxon>Discoba</taxon>
        <taxon>Euglenozoa</taxon>
        <taxon>Kinetoplastea</taxon>
        <taxon>Metakinetoplastina</taxon>
        <taxon>Trypanosomatida</taxon>
        <taxon>Trypanosomatidae</taxon>
        <taxon>Trypanosoma</taxon>
        <taxon>Schizotrypanum</taxon>
    </lineage>
</organism>
<feature type="region of interest" description="Disordered" evidence="1">
    <location>
        <begin position="717"/>
        <end position="824"/>
    </location>
</feature>
<evidence type="ECO:0000259" key="4">
    <source>
        <dbReference type="Pfam" id="PF22925"/>
    </source>
</evidence>
<dbReference type="SUPFAM" id="SSF50939">
    <property type="entry name" value="Sialidases"/>
    <property type="match status" value="1"/>
</dbReference>
<dbReference type="VEuPathDB" id="TriTrypDB:TcYC6_0129580"/>
<name>A0A2V2WIN3_TRYCR</name>
<dbReference type="AlphaFoldDB" id="A0A2V2WIN3"/>
<feature type="compositionally biased region" description="Polar residues" evidence="1">
    <location>
        <begin position="728"/>
        <end position="737"/>
    </location>
</feature>
<proteinExistence type="predicted"/>
<dbReference type="VEuPathDB" id="TriTrypDB:TCSYLVIO_008769"/>
<dbReference type="VEuPathDB" id="TriTrypDB:TcBrA4_0142120"/>
<dbReference type="VEuPathDB" id="TriTrypDB:Tc_MARK_6665"/>
<dbReference type="SMR" id="A0A2V2WIN3"/>
<dbReference type="PRINTS" id="PR01803">
    <property type="entry name" value="TCSIALIDASE"/>
</dbReference>
<evidence type="ECO:0000313" key="5">
    <source>
        <dbReference type="EMBL" id="PWV08430.1"/>
    </source>
</evidence>
<dbReference type="InterPro" id="IPR036278">
    <property type="entry name" value="Sialidase_sf"/>
</dbReference>
<dbReference type="InterPro" id="IPR011040">
    <property type="entry name" value="Sialidase"/>
</dbReference>
<evidence type="ECO:0000313" key="6">
    <source>
        <dbReference type="Proteomes" id="UP000246078"/>
    </source>
</evidence>